<sequence length="488" mass="53828">MLLMALTRLKECMQISNMDDKKYWWKQNTIPIKNDNEGTKIQELDRALAEALFWGFAEFEMEGTNSSKGGTKESSNSRSDGAGLGLTGHQGSPSKSVQDQHQLQNPISNREDWLKLRVGIGSYYSGEPKKTGSSSHNLHDIKKGKGIWKSNVHDGIGSQYSGAPNRIYSYAADYDINKVKGRSGFNINDREDRLKRRTLDYSSYSAKSVTNNETYSINSSRDGAGLGGTDHRGSQSKSVRGEQKLHDLIPHFDDDRLKLTLGIDSHFSGPKKSNNTDKGKVTWKFDDVEKDWLTLGIGSHYSGSPKKSRSHIAHDINEAKGKQRSIIDNKEDLLKPSALDYSSYSAKPVTNEDNTTFALNMNNSKCDQMESTGSSCTGEINYGSRSSLRTVADDGAMDIEVSSKGNHGSLLTIADDVSPNSGAMDINGGSSNSNSGYKKGLRSKRMKCKRFPSQRLIFKAIPTDELKKLSTSTDAATDETENINKIGW</sequence>
<feature type="region of interest" description="Disordered" evidence="1">
    <location>
        <begin position="425"/>
        <end position="444"/>
    </location>
</feature>
<protein>
    <submittedName>
        <fullName evidence="2">Uncharacterized protein</fullName>
    </submittedName>
</protein>
<feature type="region of interest" description="Disordered" evidence="1">
    <location>
        <begin position="215"/>
        <end position="242"/>
    </location>
</feature>
<dbReference type="Proteomes" id="UP001417504">
    <property type="component" value="Unassembled WGS sequence"/>
</dbReference>
<dbReference type="AlphaFoldDB" id="A0AAP0EXW6"/>
<keyword evidence="3" id="KW-1185">Reference proteome</keyword>
<dbReference type="EMBL" id="JBBNAE010000008">
    <property type="protein sequence ID" value="KAK9101736.1"/>
    <property type="molecule type" value="Genomic_DNA"/>
</dbReference>
<feature type="compositionally biased region" description="Basic and acidic residues" evidence="1">
    <location>
        <begin position="229"/>
        <end position="242"/>
    </location>
</feature>
<feature type="compositionally biased region" description="Polar residues" evidence="1">
    <location>
        <begin position="63"/>
        <end position="79"/>
    </location>
</feature>
<feature type="region of interest" description="Disordered" evidence="1">
    <location>
        <begin position="63"/>
        <end position="108"/>
    </location>
</feature>
<proteinExistence type="predicted"/>
<organism evidence="2 3">
    <name type="scientific">Stephania japonica</name>
    <dbReference type="NCBI Taxonomy" id="461633"/>
    <lineage>
        <taxon>Eukaryota</taxon>
        <taxon>Viridiplantae</taxon>
        <taxon>Streptophyta</taxon>
        <taxon>Embryophyta</taxon>
        <taxon>Tracheophyta</taxon>
        <taxon>Spermatophyta</taxon>
        <taxon>Magnoliopsida</taxon>
        <taxon>Ranunculales</taxon>
        <taxon>Menispermaceae</taxon>
        <taxon>Menispermoideae</taxon>
        <taxon>Cissampelideae</taxon>
        <taxon>Stephania</taxon>
    </lineage>
</organism>
<feature type="compositionally biased region" description="Polar residues" evidence="1">
    <location>
        <begin position="89"/>
        <end position="108"/>
    </location>
</feature>
<evidence type="ECO:0000313" key="2">
    <source>
        <dbReference type="EMBL" id="KAK9101736.1"/>
    </source>
</evidence>
<feature type="compositionally biased region" description="Low complexity" evidence="1">
    <location>
        <begin position="427"/>
        <end position="436"/>
    </location>
</feature>
<evidence type="ECO:0000256" key="1">
    <source>
        <dbReference type="SAM" id="MobiDB-lite"/>
    </source>
</evidence>
<comment type="caution">
    <text evidence="2">The sequence shown here is derived from an EMBL/GenBank/DDBJ whole genome shotgun (WGS) entry which is preliminary data.</text>
</comment>
<accession>A0AAP0EXW6</accession>
<gene>
    <name evidence="2" type="ORF">Sjap_018990</name>
</gene>
<reference evidence="2 3" key="1">
    <citation type="submission" date="2024-01" db="EMBL/GenBank/DDBJ databases">
        <title>Genome assemblies of Stephania.</title>
        <authorList>
            <person name="Yang L."/>
        </authorList>
    </citation>
    <scope>NUCLEOTIDE SEQUENCE [LARGE SCALE GENOMIC DNA]</scope>
    <source>
        <strain evidence="2">QJT</strain>
        <tissue evidence="2">Leaf</tissue>
    </source>
</reference>
<name>A0AAP0EXW6_9MAGN</name>
<evidence type="ECO:0000313" key="3">
    <source>
        <dbReference type="Proteomes" id="UP001417504"/>
    </source>
</evidence>